<keyword evidence="3" id="KW-0067">ATP-binding</keyword>
<dbReference type="SUPFAM" id="SSF52540">
    <property type="entry name" value="P-loop containing nucleoside triphosphate hydrolases"/>
    <property type="match status" value="1"/>
</dbReference>
<dbReference type="KEGG" id="hor:Hore_08570"/>
<keyword evidence="1" id="KW-0813">Transport</keyword>
<dbReference type="PROSITE" id="PS50893">
    <property type="entry name" value="ABC_TRANSPORTER_2"/>
    <property type="match status" value="1"/>
</dbReference>
<dbReference type="STRING" id="373903.Hore_08570"/>
<dbReference type="RefSeq" id="WP_012635800.1">
    <property type="nucleotide sequence ID" value="NC_011899.1"/>
</dbReference>
<dbReference type="Proteomes" id="UP000000719">
    <property type="component" value="Chromosome"/>
</dbReference>
<keyword evidence="2" id="KW-0547">Nucleotide-binding</keyword>
<dbReference type="InterPro" id="IPR003439">
    <property type="entry name" value="ABC_transporter-like_ATP-bd"/>
</dbReference>
<dbReference type="AlphaFoldDB" id="B8CWE4"/>
<evidence type="ECO:0000313" key="6">
    <source>
        <dbReference type="Proteomes" id="UP000000719"/>
    </source>
</evidence>
<dbReference type="GO" id="GO:0005524">
    <property type="term" value="F:ATP binding"/>
    <property type="evidence" value="ECO:0007669"/>
    <property type="project" value="UniProtKB-KW"/>
</dbReference>
<reference evidence="5 6" key="1">
    <citation type="journal article" date="2009" name="PLoS ONE">
        <title>Genome analysis of the anaerobic thermohalophilic bacterium Halothermothrix orenii.</title>
        <authorList>
            <person name="Mavromatis K."/>
            <person name="Ivanova N."/>
            <person name="Anderson I."/>
            <person name="Lykidis A."/>
            <person name="Hooper S.D."/>
            <person name="Sun H."/>
            <person name="Kunin V."/>
            <person name="Lapidus A."/>
            <person name="Hugenholtz P."/>
            <person name="Patel B."/>
            <person name="Kyrpides N.C."/>
        </authorList>
    </citation>
    <scope>NUCLEOTIDE SEQUENCE [LARGE SCALE GENOMIC DNA]</scope>
    <source>
        <strain evidence="6">H 168 / OCM 544 / DSM 9562</strain>
    </source>
</reference>
<evidence type="ECO:0000259" key="4">
    <source>
        <dbReference type="PROSITE" id="PS50893"/>
    </source>
</evidence>
<feature type="domain" description="ABC transporter" evidence="4">
    <location>
        <begin position="2"/>
        <end position="191"/>
    </location>
</feature>
<dbReference type="Pfam" id="PF00005">
    <property type="entry name" value="ABC_tran"/>
    <property type="match status" value="1"/>
</dbReference>
<dbReference type="PANTHER" id="PTHR42711">
    <property type="entry name" value="ABC TRANSPORTER ATP-BINDING PROTEIN"/>
    <property type="match status" value="1"/>
</dbReference>
<dbReference type="InterPro" id="IPR050763">
    <property type="entry name" value="ABC_transporter_ATP-binding"/>
</dbReference>
<dbReference type="eggNOG" id="COG4586">
    <property type="taxonomic scope" value="Bacteria"/>
</dbReference>
<gene>
    <name evidence="5" type="ordered locus">Hore_08570</name>
</gene>
<dbReference type="InterPro" id="IPR027417">
    <property type="entry name" value="P-loop_NTPase"/>
</dbReference>
<sequence length="262" mass="30764">MVGNVFIYYISSGEIKVNGLVPYENRKENSMHMGVVFGQRSQLYWDIPVEETFELFKKMYRIDEKRFKENVEFYVDLLEMGDFIRKPVRTLSLGQKMRANLTVALLHDPDVLYLDEPTIGLDVVVKSKIRKFIKAINKEKGTTVILTTHDMNDIENICDRIILIDQGQILYDGRLADFKENYGKQYTMMVQFSDNNIEIKDSRFNILKEDGQFKWLSFLKEDITVAEAVNYLSRNYNIIDLSIKEPDIEDIVRRIYENKIAL</sequence>
<dbReference type="GO" id="GO:0016887">
    <property type="term" value="F:ATP hydrolysis activity"/>
    <property type="evidence" value="ECO:0007669"/>
    <property type="project" value="InterPro"/>
</dbReference>
<proteinExistence type="predicted"/>
<organism evidence="5 6">
    <name type="scientific">Halothermothrix orenii (strain H 168 / OCM 544 / DSM 9562)</name>
    <dbReference type="NCBI Taxonomy" id="373903"/>
    <lineage>
        <taxon>Bacteria</taxon>
        <taxon>Bacillati</taxon>
        <taxon>Bacillota</taxon>
        <taxon>Clostridia</taxon>
        <taxon>Halanaerobiales</taxon>
        <taxon>Halothermotrichaceae</taxon>
        <taxon>Halothermothrix</taxon>
    </lineage>
</organism>
<dbReference type="HOGENOM" id="CLU_000604_1_2_9"/>
<evidence type="ECO:0000256" key="3">
    <source>
        <dbReference type="ARBA" id="ARBA00022840"/>
    </source>
</evidence>
<protein>
    <submittedName>
        <fullName evidence="5">ABC transporter related</fullName>
    </submittedName>
</protein>
<evidence type="ECO:0000256" key="2">
    <source>
        <dbReference type="ARBA" id="ARBA00022741"/>
    </source>
</evidence>
<keyword evidence="6" id="KW-1185">Reference proteome</keyword>
<evidence type="ECO:0000313" key="5">
    <source>
        <dbReference type="EMBL" id="ACL69613.1"/>
    </source>
</evidence>
<dbReference type="Gene3D" id="3.40.50.300">
    <property type="entry name" value="P-loop containing nucleotide triphosphate hydrolases"/>
    <property type="match status" value="1"/>
</dbReference>
<dbReference type="PANTHER" id="PTHR42711:SF1">
    <property type="entry name" value="ABC-TRANSPORT PROTEIN, ATP-BINDING COMPONENT"/>
    <property type="match status" value="1"/>
</dbReference>
<name>B8CWE4_HALOH</name>
<accession>B8CWE4</accession>
<evidence type="ECO:0000256" key="1">
    <source>
        <dbReference type="ARBA" id="ARBA00022448"/>
    </source>
</evidence>
<dbReference type="EMBL" id="CP001098">
    <property type="protein sequence ID" value="ACL69613.1"/>
    <property type="molecule type" value="Genomic_DNA"/>
</dbReference>